<keyword evidence="1" id="KW-0805">Transcription regulation</keyword>
<accession>A0A3N0E3C0</accession>
<dbReference type="GO" id="GO:0003700">
    <property type="term" value="F:DNA-binding transcription factor activity"/>
    <property type="evidence" value="ECO:0007669"/>
    <property type="project" value="InterPro"/>
</dbReference>
<organism evidence="5 6">
    <name type="scientific">Sinomicrobium pectinilyticum</name>
    <dbReference type="NCBI Taxonomy" id="1084421"/>
    <lineage>
        <taxon>Bacteria</taxon>
        <taxon>Pseudomonadati</taxon>
        <taxon>Bacteroidota</taxon>
        <taxon>Flavobacteriia</taxon>
        <taxon>Flavobacteriales</taxon>
        <taxon>Flavobacteriaceae</taxon>
        <taxon>Sinomicrobium</taxon>
    </lineage>
</organism>
<proteinExistence type="predicted"/>
<dbReference type="SUPFAM" id="SSF51215">
    <property type="entry name" value="Regulatory protein AraC"/>
    <property type="match status" value="1"/>
</dbReference>
<evidence type="ECO:0000256" key="3">
    <source>
        <dbReference type="ARBA" id="ARBA00023163"/>
    </source>
</evidence>
<dbReference type="Gene3D" id="2.60.120.10">
    <property type="entry name" value="Jelly Rolls"/>
    <property type="match status" value="1"/>
</dbReference>
<dbReference type="Pfam" id="PF12833">
    <property type="entry name" value="HTH_18"/>
    <property type="match status" value="1"/>
</dbReference>
<dbReference type="RefSeq" id="WP_123217343.1">
    <property type="nucleotide sequence ID" value="NZ_RJTM01000116.1"/>
</dbReference>
<sequence length="281" mass="33086">MTRENLYEAYSIVYKTMDECPAEGHSHSFFELVYIVSGSGEQCINNSRFNYNEGHMFLITPEDCHSFEIRTTTTFFFLRFNNIYIKDSGIPEGNVQKLEYILQNANHRPGCILRNLEDKKIARPLVDAIIREHTGLDISHRELIRQYVNTLILIVARNIAKFQGLEMAAHTEDKARNILQFIQSNIFYPEKLRADFLSEHFNLSNAYLGRYFKKHTGQTMRHYIAQYRTKLIEHRLQYSDKRINEIADEFGFTDESHFNKFFRKQNGQSPRSYRKKAGLMA</sequence>
<reference evidence="5 6" key="1">
    <citation type="submission" date="2018-10" db="EMBL/GenBank/DDBJ databases">
        <title>Sinomicrobium pectinilyticum sp. nov., a pectinase-producing bacterium isolated from alkaline and saline soil, and emended description of the genus Sinomicrobium.</title>
        <authorList>
            <person name="Cheng B."/>
            <person name="Li C."/>
            <person name="Lai Q."/>
            <person name="Du M."/>
            <person name="Shao Z."/>
            <person name="Xu P."/>
            <person name="Yang C."/>
        </authorList>
    </citation>
    <scope>NUCLEOTIDE SEQUENCE [LARGE SCALE GENOMIC DNA]</scope>
    <source>
        <strain evidence="5 6">5DNS001</strain>
    </source>
</reference>
<name>A0A3N0E3C0_SINP1</name>
<dbReference type="EMBL" id="RJTM01000116">
    <property type="protein sequence ID" value="RNL82293.1"/>
    <property type="molecule type" value="Genomic_DNA"/>
</dbReference>
<keyword evidence="6" id="KW-1185">Reference proteome</keyword>
<dbReference type="GO" id="GO:0043565">
    <property type="term" value="F:sequence-specific DNA binding"/>
    <property type="evidence" value="ECO:0007669"/>
    <property type="project" value="InterPro"/>
</dbReference>
<dbReference type="Gene3D" id="1.10.10.60">
    <property type="entry name" value="Homeodomain-like"/>
    <property type="match status" value="2"/>
</dbReference>
<evidence type="ECO:0000259" key="4">
    <source>
        <dbReference type="PROSITE" id="PS01124"/>
    </source>
</evidence>
<dbReference type="Proteomes" id="UP000267469">
    <property type="component" value="Unassembled WGS sequence"/>
</dbReference>
<keyword evidence="2" id="KW-0238">DNA-binding</keyword>
<dbReference type="OrthoDB" id="636258at2"/>
<gene>
    <name evidence="5" type="ORF">ED312_17515</name>
</gene>
<dbReference type="SMART" id="SM00342">
    <property type="entry name" value="HTH_ARAC"/>
    <property type="match status" value="1"/>
</dbReference>
<dbReference type="InterPro" id="IPR018060">
    <property type="entry name" value="HTH_AraC"/>
</dbReference>
<dbReference type="Pfam" id="PF02311">
    <property type="entry name" value="AraC_binding"/>
    <property type="match status" value="1"/>
</dbReference>
<dbReference type="PRINTS" id="PR00032">
    <property type="entry name" value="HTHARAC"/>
</dbReference>
<dbReference type="InterPro" id="IPR003313">
    <property type="entry name" value="AraC-bd"/>
</dbReference>
<evidence type="ECO:0000256" key="1">
    <source>
        <dbReference type="ARBA" id="ARBA00023015"/>
    </source>
</evidence>
<dbReference type="AlphaFoldDB" id="A0A3N0E3C0"/>
<dbReference type="InterPro" id="IPR009057">
    <property type="entry name" value="Homeodomain-like_sf"/>
</dbReference>
<feature type="domain" description="HTH araC/xylS-type" evidence="4">
    <location>
        <begin position="176"/>
        <end position="276"/>
    </location>
</feature>
<dbReference type="SUPFAM" id="SSF46689">
    <property type="entry name" value="Homeodomain-like"/>
    <property type="match status" value="1"/>
</dbReference>
<dbReference type="InterPro" id="IPR020449">
    <property type="entry name" value="Tscrpt_reg_AraC-type_HTH"/>
</dbReference>
<keyword evidence="3" id="KW-0804">Transcription</keyword>
<evidence type="ECO:0000313" key="5">
    <source>
        <dbReference type="EMBL" id="RNL82293.1"/>
    </source>
</evidence>
<dbReference type="PROSITE" id="PS01124">
    <property type="entry name" value="HTH_ARAC_FAMILY_2"/>
    <property type="match status" value="1"/>
</dbReference>
<dbReference type="PANTHER" id="PTHR43280:SF28">
    <property type="entry name" value="HTH-TYPE TRANSCRIPTIONAL ACTIVATOR RHAS"/>
    <property type="match status" value="1"/>
</dbReference>
<protein>
    <submittedName>
        <fullName evidence="5">AraC family transcriptional regulator</fullName>
    </submittedName>
</protein>
<dbReference type="PANTHER" id="PTHR43280">
    <property type="entry name" value="ARAC-FAMILY TRANSCRIPTIONAL REGULATOR"/>
    <property type="match status" value="1"/>
</dbReference>
<comment type="caution">
    <text evidence="5">The sequence shown here is derived from an EMBL/GenBank/DDBJ whole genome shotgun (WGS) entry which is preliminary data.</text>
</comment>
<evidence type="ECO:0000313" key="6">
    <source>
        <dbReference type="Proteomes" id="UP000267469"/>
    </source>
</evidence>
<dbReference type="InterPro" id="IPR037923">
    <property type="entry name" value="HTH-like"/>
</dbReference>
<evidence type="ECO:0000256" key="2">
    <source>
        <dbReference type="ARBA" id="ARBA00023125"/>
    </source>
</evidence>
<dbReference type="InterPro" id="IPR014710">
    <property type="entry name" value="RmlC-like_jellyroll"/>
</dbReference>